<evidence type="ECO:0000256" key="5">
    <source>
        <dbReference type="HAMAP-Rule" id="MF_02126"/>
    </source>
</evidence>
<dbReference type="EC" id="2.1.1.297" evidence="5"/>
<dbReference type="PANTHER" id="PTHR18895:SF74">
    <property type="entry name" value="MTRF1L RELEASE FACTOR GLUTAMINE METHYLTRANSFERASE"/>
    <property type="match status" value="1"/>
</dbReference>
<sequence>MQNSEDSVLSLLKKSEEFLKRKNIPSPRLDAELLLADLLKIPRVKLYVDFERPLSLIEKDAYRERILERSKSRPTAYIIGKKSFFDSEFYVDQNVLIPRPETEELVAWVLEDFSKGQGSLEILDLCSGSGCIGISLAKPKANWIVHFSDVSPEAMNITKRNSSEILGGDRKIEFFESDLFSSIPKDKSFDCIVSNPPYIPEKEKGEIMPDVLNYEPHLALFLSDFEEFHVKLLGQGFPFLKEGGRLYLETHPEYSGWLREAALKVGYSDAVLRKDLSSKERFLRLTK</sequence>
<comment type="similarity">
    <text evidence="5">Belongs to the protein N5-glutamine methyltransferase family. PrmC subfamily.</text>
</comment>
<keyword evidence="9" id="KW-1185">Reference proteome</keyword>
<comment type="caution">
    <text evidence="5">Lacks conserved residue(s) required for the propagation of feature annotation.</text>
</comment>
<dbReference type="Pfam" id="PF05175">
    <property type="entry name" value="MTS"/>
    <property type="match status" value="1"/>
</dbReference>
<dbReference type="InterPro" id="IPR002052">
    <property type="entry name" value="DNA_methylase_N6_adenine_CS"/>
</dbReference>
<dbReference type="InterPro" id="IPR007848">
    <property type="entry name" value="Small_mtfrase_dom"/>
</dbReference>
<dbReference type="NCBIfam" id="TIGR03534">
    <property type="entry name" value="RF_mod_PrmC"/>
    <property type="match status" value="1"/>
</dbReference>
<comment type="function">
    <text evidence="5">Methylates the class 1 translation termination release factors RF1/PrfA and RF2/PrfB on the glutamine residue of the universally conserved GGQ motif.</text>
</comment>
<evidence type="ECO:0000259" key="6">
    <source>
        <dbReference type="Pfam" id="PF05175"/>
    </source>
</evidence>
<dbReference type="RefSeq" id="WP_135813799.1">
    <property type="nucleotide sequence ID" value="NZ_RQEV01000011.1"/>
</dbReference>
<accession>A0A4R9GPT3</accession>
<evidence type="ECO:0000259" key="7">
    <source>
        <dbReference type="Pfam" id="PF17827"/>
    </source>
</evidence>
<gene>
    <name evidence="5 8" type="primary">prmC</name>
    <name evidence="8" type="ORF">EHO61_10370</name>
</gene>
<organism evidence="8 9">
    <name type="scientific">Leptospira fluminis</name>
    <dbReference type="NCBI Taxonomy" id="2484979"/>
    <lineage>
        <taxon>Bacteria</taxon>
        <taxon>Pseudomonadati</taxon>
        <taxon>Spirochaetota</taxon>
        <taxon>Spirochaetia</taxon>
        <taxon>Leptospirales</taxon>
        <taxon>Leptospiraceae</taxon>
        <taxon>Leptospira</taxon>
    </lineage>
</organism>
<keyword evidence="3 5" id="KW-0949">S-adenosyl-L-methionine</keyword>
<dbReference type="Pfam" id="PF17827">
    <property type="entry name" value="PrmC_N"/>
    <property type="match status" value="1"/>
</dbReference>
<evidence type="ECO:0000256" key="1">
    <source>
        <dbReference type="ARBA" id="ARBA00022603"/>
    </source>
</evidence>
<proteinExistence type="inferred from homology"/>
<dbReference type="InterPro" id="IPR019874">
    <property type="entry name" value="RF_methyltr_PrmC"/>
</dbReference>
<protein>
    <recommendedName>
        <fullName evidence="5">Release factor glutamine methyltransferase</fullName>
        <shortName evidence="5">RF MTase</shortName>
        <ecNumber evidence="5">2.1.1.297</ecNumber>
    </recommendedName>
    <alternativeName>
        <fullName evidence="5">N5-glutamine methyltransferase PrmC</fullName>
    </alternativeName>
    <alternativeName>
        <fullName evidence="5">Protein-(glutamine-N5) MTase PrmC</fullName>
    </alternativeName>
    <alternativeName>
        <fullName evidence="5">Protein-glutamine N-methyltransferase PrmC</fullName>
    </alternativeName>
</protein>
<reference evidence="8" key="1">
    <citation type="journal article" date="2019" name="PLoS Negl. Trop. Dis.">
        <title>Revisiting the worldwide diversity of Leptospira species in the environment.</title>
        <authorList>
            <person name="Vincent A.T."/>
            <person name="Schiettekatte O."/>
            <person name="Bourhy P."/>
            <person name="Veyrier F.J."/>
            <person name="Picardeau M."/>
        </authorList>
    </citation>
    <scope>NUCLEOTIDE SEQUENCE [LARGE SCALE GENOMIC DNA]</scope>
    <source>
        <strain evidence="8">SCS5</strain>
    </source>
</reference>
<dbReference type="OrthoDB" id="9800643at2"/>
<feature type="domain" description="Methyltransferase small" evidence="6">
    <location>
        <begin position="119"/>
        <end position="203"/>
    </location>
</feature>
<dbReference type="InterPro" id="IPR004556">
    <property type="entry name" value="HemK-like"/>
</dbReference>
<comment type="catalytic activity">
    <reaction evidence="4 5">
        <text>L-glutaminyl-[peptide chain release factor] + S-adenosyl-L-methionine = N(5)-methyl-L-glutaminyl-[peptide chain release factor] + S-adenosyl-L-homocysteine + H(+)</text>
        <dbReference type="Rhea" id="RHEA:42896"/>
        <dbReference type="Rhea" id="RHEA-COMP:10271"/>
        <dbReference type="Rhea" id="RHEA-COMP:10272"/>
        <dbReference type="ChEBI" id="CHEBI:15378"/>
        <dbReference type="ChEBI" id="CHEBI:30011"/>
        <dbReference type="ChEBI" id="CHEBI:57856"/>
        <dbReference type="ChEBI" id="CHEBI:59789"/>
        <dbReference type="ChEBI" id="CHEBI:61891"/>
        <dbReference type="EC" id="2.1.1.297"/>
    </reaction>
</comment>
<evidence type="ECO:0000256" key="2">
    <source>
        <dbReference type="ARBA" id="ARBA00022679"/>
    </source>
</evidence>
<dbReference type="Gene3D" id="3.40.50.150">
    <property type="entry name" value="Vaccinia Virus protein VP39"/>
    <property type="match status" value="1"/>
</dbReference>
<dbReference type="InterPro" id="IPR029063">
    <property type="entry name" value="SAM-dependent_MTases_sf"/>
</dbReference>
<dbReference type="EMBL" id="RQEV01000011">
    <property type="protein sequence ID" value="TGK18150.1"/>
    <property type="molecule type" value="Genomic_DNA"/>
</dbReference>
<evidence type="ECO:0000256" key="3">
    <source>
        <dbReference type="ARBA" id="ARBA00022691"/>
    </source>
</evidence>
<keyword evidence="2 5" id="KW-0808">Transferase</keyword>
<dbReference type="SUPFAM" id="SSF53335">
    <property type="entry name" value="S-adenosyl-L-methionine-dependent methyltransferases"/>
    <property type="match status" value="1"/>
</dbReference>
<dbReference type="Gene3D" id="1.10.8.10">
    <property type="entry name" value="DNA helicase RuvA subunit, C-terminal domain"/>
    <property type="match status" value="1"/>
</dbReference>
<dbReference type="AlphaFoldDB" id="A0A4R9GPT3"/>
<feature type="binding site" evidence="5">
    <location>
        <position position="149"/>
    </location>
    <ligand>
        <name>S-adenosyl-L-methionine</name>
        <dbReference type="ChEBI" id="CHEBI:59789"/>
    </ligand>
</feature>
<feature type="binding site" evidence="5">
    <location>
        <begin position="195"/>
        <end position="198"/>
    </location>
    <ligand>
        <name>substrate</name>
    </ligand>
</feature>
<dbReference type="GO" id="GO:0032259">
    <property type="term" value="P:methylation"/>
    <property type="evidence" value="ECO:0007669"/>
    <property type="project" value="UniProtKB-KW"/>
</dbReference>
<dbReference type="InterPro" id="IPR040758">
    <property type="entry name" value="PrmC_N"/>
</dbReference>
<dbReference type="GO" id="GO:0003676">
    <property type="term" value="F:nucleic acid binding"/>
    <property type="evidence" value="ECO:0007669"/>
    <property type="project" value="InterPro"/>
</dbReference>
<keyword evidence="1 5" id="KW-0489">Methyltransferase</keyword>
<dbReference type="PROSITE" id="PS00092">
    <property type="entry name" value="N6_MTASE"/>
    <property type="match status" value="1"/>
</dbReference>
<evidence type="ECO:0000256" key="4">
    <source>
        <dbReference type="ARBA" id="ARBA00048391"/>
    </source>
</evidence>
<evidence type="ECO:0000313" key="8">
    <source>
        <dbReference type="EMBL" id="TGK18150.1"/>
    </source>
</evidence>
<comment type="caution">
    <text evidence="8">The sequence shown here is derived from an EMBL/GenBank/DDBJ whole genome shotgun (WGS) entry which is preliminary data.</text>
</comment>
<dbReference type="NCBIfam" id="TIGR00536">
    <property type="entry name" value="hemK_fam"/>
    <property type="match status" value="1"/>
</dbReference>
<dbReference type="GO" id="GO:0102559">
    <property type="term" value="F:peptide chain release factor N(5)-glutamine methyltransferase activity"/>
    <property type="evidence" value="ECO:0007669"/>
    <property type="project" value="UniProtKB-EC"/>
</dbReference>
<dbReference type="PANTHER" id="PTHR18895">
    <property type="entry name" value="HEMK METHYLTRANSFERASE"/>
    <property type="match status" value="1"/>
</dbReference>
<dbReference type="Proteomes" id="UP000297855">
    <property type="component" value="Unassembled WGS sequence"/>
</dbReference>
<feature type="binding site" evidence="5">
    <location>
        <position position="195"/>
    </location>
    <ligand>
        <name>S-adenosyl-L-methionine</name>
        <dbReference type="ChEBI" id="CHEBI:59789"/>
    </ligand>
</feature>
<feature type="domain" description="Release factor glutamine methyltransferase N-terminal" evidence="7">
    <location>
        <begin position="11"/>
        <end position="80"/>
    </location>
</feature>
<name>A0A4R9GPT3_9LEPT</name>
<dbReference type="CDD" id="cd02440">
    <property type="entry name" value="AdoMet_MTases"/>
    <property type="match status" value="1"/>
</dbReference>
<dbReference type="InterPro" id="IPR050320">
    <property type="entry name" value="N5-glutamine_MTase"/>
</dbReference>
<evidence type="ECO:0000313" key="9">
    <source>
        <dbReference type="Proteomes" id="UP000297855"/>
    </source>
</evidence>
<dbReference type="HAMAP" id="MF_02126">
    <property type="entry name" value="RF_methyltr_PrmC"/>
    <property type="match status" value="1"/>
</dbReference>